<keyword evidence="2" id="KW-0489">Methyltransferase</keyword>
<dbReference type="GO" id="GO:0008168">
    <property type="term" value="F:methyltransferase activity"/>
    <property type="evidence" value="ECO:0007669"/>
    <property type="project" value="UniProtKB-KW"/>
</dbReference>
<dbReference type="RefSeq" id="WP_193943353.1">
    <property type="nucleotide sequence ID" value="NZ_JADEWB010000101.1"/>
</dbReference>
<protein>
    <submittedName>
        <fullName evidence="2">Class I SAM-dependent methyltransferase</fullName>
    </submittedName>
</protein>
<dbReference type="Pfam" id="PF08241">
    <property type="entry name" value="Methyltransf_11"/>
    <property type="match status" value="1"/>
</dbReference>
<evidence type="ECO:0000313" key="2">
    <source>
        <dbReference type="EMBL" id="MBE9237532.1"/>
    </source>
</evidence>
<feature type="domain" description="Methyltransferase type 11" evidence="1">
    <location>
        <begin position="77"/>
        <end position="151"/>
    </location>
</feature>
<accession>A0ABR9VGB2</accession>
<proteinExistence type="predicted"/>
<sequence>MSAPFLRSEGICPICERESVFESPDPDLREKYKCIRCKSLPRERALIAVLTEMYPNWRDLQIHECSPGSVSADKLWRECKGYTPSAYVPSVARGQIIGDTGCRSEDLERQTFASGVFDIVVTQDVFEHLFDPCAAAREIMRTLKPGGAHIFTTPLTRKWETSQRRARKKYGAITHMLPPVFHVDPFNRGEGALVTIDWGYDIADILDRAIGSNTTIFQIDDITRGLRAQYNEVLVSRKGEAKFPRLWNLSHI</sequence>
<dbReference type="Proteomes" id="UP000606776">
    <property type="component" value="Unassembled WGS sequence"/>
</dbReference>
<evidence type="ECO:0000259" key="1">
    <source>
        <dbReference type="Pfam" id="PF08241"/>
    </source>
</evidence>
<evidence type="ECO:0000313" key="3">
    <source>
        <dbReference type="Proteomes" id="UP000606776"/>
    </source>
</evidence>
<dbReference type="GO" id="GO:0032259">
    <property type="term" value="P:methylation"/>
    <property type="evidence" value="ECO:0007669"/>
    <property type="project" value="UniProtKB-KW"/>
</dbReference>
<dbReference type="InterPro" id="IPR029063">
    <property type="entry name" value="SAM-dependent_MTases_sf"/>
</dbReference>
<organism evidence="2 3">
    <name type="scientific">Sphaerospermopsis aphanizomenoides LEGE 00250</name>
    <dbReference type="NCBI Taxonomy" id="2777972"/>
    <lineage>
        <taxon>Bacteria</taxon>
        <taxon>Bacillati</taxon>
        <taxon>Cyanobacteriota</taxon>
        <taxon>Cyanophyceae</taxon>
        <taxon>Nostocales</taxon>
        <taxon>Aphanizomenonaceae</taxon>
        <taxon>Sphaerospermopsis</taxon>
        <taxon>Sphaerospermopsis aphanizomenoides</taxon>
    </lineage>
</organism>
<keyword evidence="2" id="KW-0808">Transferase</keyword>
<reference evidence="2 3" key="1">
    <citation type="submission" date="2020-10" db="EMBL/GenBank/DDBJ databases">
        <authorList>
            <person name="Castelo-Branco R."/>
            <person name="Eusebio N."/>
            <person name="Adriana R."/>
            <person name="Vieira A."/>
            <person name="Brugerolle De Fraissinette N."/>
            <person name="Rezende De Castro R."/>
            <person name="Schneider M.P."/>
            <person name="Vasconcelos V."/>
            <person name="Leao P.N."/>
        </authorList>
    </citation>
    <scope>NUCLEOTIDE SEQUENCE [LARGE SCALE GENOMIC DNA]</scope>
    <source>
        <strain evidence="2 3">LEGE 00250</strain>
    </source>
</reference>
<dbReference type="InterPro" id="IPR013216">
    <property type="entry name" value="Methyltransf_11"/>
</dbReference>
<dbReference type="EMBL" id="JADEWB010000101">
    <property type="protein sequence ID" value="MBE9237532.1"/>
    <property type="molecule type" value="Genomic_DNA"/>
</dbReference>
<keyword evidence="3" id="KW-1185">Reference proteome</keyword>
<dbReference type="Gene3D" id="3.40.50.150">
    <property type="entry name" value="Vaccinia Virus protein VP39"/>
    <property type="match status" value="1"/>
</dbReference>
<comment type="caution">
    <text evidence="2">The sequence shown here is derived from an EMBL/GenBank/DDBJ whole genome shotgun (WGS) entry which is preliminary data.</text>
</comment>
<dbReference type="SUPFAM" id="SSF53335">
    <property type="entry name" value="S-adenosyl-L-methionine-dependent methyltransferases"/>
    <property type="match status" value="1"/>
</dbReference>
<gene>
    <name evidence="2" type="ORF">IQ227_16225</name>
</gene>
<name>A0ABR9VGB2_9CYAN</name>